<sequence length="45" mass="4899">MTRLAEGEEILHHLLADLLIKGLIVVAAVVVLVLGVVLIWKKVGR</sequence>
<evidence type="ECO:0000256" key="1">
    <source>
        <dbReference type="SAM" id="Phobius"/>
    </source>
</evidence>
<dbReference type="Proteomes" id="UP000581769">
    <property type="component" value="Unassembled WGS sequence"/>
</dbReference>
<dbReference type="EMBL" id="JACHMG010000001">
    <property type="protein sequence ID" value="MBB4684252.1"/>
    <property type="molecule type" value="Genomic_DNA"/>
</dbReference>
<accession>A0A840ISS0</accession>
<keyword evidence="1" id="KW-0472">Membrane</keyword>
<dbReference type="RefSeq" id="WP_184779209.1">
    <property type="nucleotide sequence ID" value="NZ_JACHMG010000001.1"/>
</dbReference>
<feature type="transmembrane region" description="Helical" evidence="1">
    <location>
        <begin position="20"/>
        <end position="40"/>
    </location>
</feature>
<protein>
    <submittedName>
        <fullName evidence="2">Succinate dehydrogenase hydrophobic anchor subunit</fullName>
    </submittedName>
</protein>
<keyword evidence="1" id="KW-1133">Transmembrane helix</keyword>
<name>A0A840ISS0_9PSEU</name>
<evidence type="ECO:0000313" key="3">
    <source>
        <dbReference type="Proteomes" id="UP000581769"/>
    </source>
</evidence>
<dbReference type="AlphaFoldDB" id="A0A840ISS0"/>
<proteinExistence type="predicted"/>
<reference evidence="2 3" key="1">
    <citation type="submission" date="2020-08" db="EMBL/GenBank/DDBJ databases">
        <title>Sequencing the genomes of 1000 actinobacteria strains.</title>
        <authorList>
            <person name="Klenk H.-P."/>
        </authorList>
    </citation>
    <scope>NUCLEOTIDE SEQUENCE [LARGE SCALE GENOMIC DNA]</scope>
    <source>
        <strain evidence="2 3">DSM 45859</strain>
    </source>
</reference>
<evidence type="ECO:0000313" key="2">
    <source>
        <dbReference type="EMBL" id="MBB4684252.1"/>
    </source>
</evidence>
<comment type="caution">
    <text evidence="2">The sequence shown here is derived from an EMBL/GenBank/DDBJ whole genome shotgun (WGS) entry which is preliminary data.</text>
</comment>
<organism evidence="2 3">
    <name type="scientific">Amycolatopsis jiangsuensis</name>
    <dbReference type="NCBI Taxonomy" id="1181879"/>
    <lineage>
        <taxon>Bacteria</taxon>
        <taxon>Bacillati</taxon>
        <taxon>Actinomycetota</taxon>
        <taxon>Actinomycetes</taxon>
        <taxon>Pseudonocardiales</taxon>
        <taxon>Pseudonocardiaceae</taxon>
        <taxon>Amycolatopsis</taxon>
    </lineage>
</organism>
<keyword evidence="3" id="KW-1185">Reference proteome</keyword>
<gene>
    <name evidence="2" type="ORF">BJY18_001737</name>
</gene>
<keyword evidence="1" id="KW-0812">Transmembrane</keyword>